<accession>A0A4R6AKM7</accession>
<dbReference type="OrthoDB" id="7107919at2"/>
<comment type="caution">
    <text evidence="1">The sequence shown here is derived from an EMBL/GenBank/DDBJ whole genome shotgun (WGS) entry which is preliminary data.</text>
</comment>
<dbReference type="RefSeq" id="WP_133344171.1">
    <property type="nucleotide sequence ID" value="NZ_SMZO01000065.1"/>
</dbReference>
<sequence>MADRCDDPLFGEVPDRVLLSNAPLVRVLGQVKFPRISKIAEESYIADFQEAIRDEYPHFQSDTIQGVDIVIDGNEVKHRQVTTVVWRFFDARRVLRVSLGPDAITLETASYVSRDDFLSRFEFILGKLVETIRPKLVQRVGFRYVDRLQDPDDLEVMSDLIHQELLNVLQSGLVEHIDFSMTEITGSTKEGKIIARYGLAPPKFSHDVEMAPPVDVKSWVLDVDSYSTNCEGQIFDTQMLCAELDKVAARAYAFFRWSVTEKFLERFGVK</sequence>
<proteinExistence type="predicted"/>
<keyword evidence="2" id="KW-1185">Reference proteome</keyword>
<protein>
    <submittedName>
        <fullName evidence="1">TIGR04255 family protein</fullName>
    </submittedName>
</protein>
<dbReference type="Proteomes" id="UP000294562">
    <property type="component" value="Unassembled WGS sequence"/>
</dbReference>
<dbReference type="EMBL" id="SMZO01000065">
    <property type="protein sequence ID" value="TDL84520.1"/>
    <property type="molecule type" value="Genomic_DNA"/>
</dbReference>
<dbReference type="NCBIfam" id="TIGR04255">
    <property type="entry name" value="sporadTIGR04255"/>
    <property type="match status" value="1"/>
</dbReference>
<name>A0A4R6AKM7_9RHOB</name>
<reference evidence="1 2" key="1">
    <citation type="submission" date="2019-03" db="EMBL/GenBank/DDBJ databases">
        <title>Rhodobacteraceae bacterium SM1902, a new member of the family Rhodobacteraceae isolated from Yantai.</title>
        <authorList>
            <person name="Sun Y."/>
        </authorList>
    </citation>
    <scope>NUCLEOTIDE SEQUENCE [LARGE SCALE GENOMIC DNA]</scope>
    <source>
        <strain evidence="1 2">SM1902</strain>
    </source>
</reference>
<gene>
    <name evidence="1" type="ORF">E2L05_17905</name>
</gene>
<evidence type="ECO:0000313" key="1">
    <source>
        <dbReference type="EMBL" id="TDL84520.1"/>
    </source>
</evidence>
<evidence type="ECO:0000313" key="2">
    <source>
        <dbReference type="Proteomes" id="UP000294562"/>
    </source>
</evidence>
<dbReference type="InterPro" id="IPR026349">
    <property type="entry name" value="CHP04255"/>
</dbReference>
<organism evidence="1 2">
    <name type="scientific">Meridianimarinicoccus aquatilis</name>
    <dbReference type="NCBI Taxonomy" id="2552766"/>
    <lineage>
        <taxon>Bacteria</taxon>
        <taxon>Pseudomonadati</taxon>
        <taxon>Pseudomonadota</taxon>
        <taxon>Alphaproteobacteria</taxon>
        <taxon>Rhodobacterales</taxon>
        <taxon>Paracoccaceae</taxon>
        <taxon>Meridianimarinicoccus</taxon>
    </lineage>
</organism>
<dbReference type="AlphaFoldDB" id="A0A4R6AKM7"/>